<dbReference type="SUPFAM" id="SSF69118">
    <property type="entry name" value="AhpD-like"/>
    <property type="match status" value="1"/>
</dbReference>
<dbReference type="InterPro" id="IPR029032">
    <property type="entry name" value="AhpD-like"/>
</dbReference>
<proteinExistence type="predicted"/>
<evidence type="ECO:0000313" key="2">
    <source>
        <dbReference type="Proteomes" id="UP000515240"/>
    </source>
</evidence>
<sequence length="222" mass="23443">MTSAWNPSPGDDVIDQLAGIAPGSHLDAVRRHRLQARAQAQQSFLALLAPRAPLSSHWPLNERLAVAAFVAGLHQQPQVQRFYRDALATQASLALGKAIDAEVAQGLASGPYGQYPRGLLSAENQAGPVYAVGAQSRAVLGERLSAGLAHAHLLAFHPRDAQATHLQGLLDAGWSETDIVVLSQLVSFLAFQIRVVAGLRLLQAHPAPSTAAQQPTAEESAA</sequence>
<dbReference type="NCBIfam" id="TIGR04029">
    <property type="entry name" value="CMD_Avi_7170"/>
    <property type="match status" value="1"/>
</dbReference>
<dbReference type="Gene3D" id="1.20.1290.10">
    <property type="entry name" value="AhpD-like"/>
    <property type="match status" value="1"/>
</dbReference>
<evidence type="ECO:0000313" key="1">
    <source>
        <dbReference type="EMBL" id="QMV74859.1"/>
    </source>
</evidence>
<organism evidence="1 2">
    <name type="scientific">Comamonas piscis</name>
    <dbReference type="NCBI Taxonomy" id="1562974"/>
    <lineage>
        <taxon>Bacteria</taxon>
        <taxon>Pseudomonadati</taxon>
        <taxon>Pseudomonadota</taxon>
        <taxon>Betaproteobacteria</taxon>
        <taxon>Burkholderiales</taxon>
        <taxon>Comamonadaceae</taxon>
        <taxon>Comamonas</taxon>
    </lineage>
</organism>
<gene>
    <name evidence="1" type="ORF">HS961_19565</name>
</gene>
<reference evidence="1 2" key="1">
    <citation type="journal article" date="2020" name="G3 (Bethesda)">
        <title>CeMbio - The Caenorhabditis elegans Microbiome Resource.</title>
        <authorList>
            <person name="Dirksen P."/>
            <person name="Assie A."/>
            <person name="Zimmermann J."/>
            <person name="Zhang F."/>
            <person name="Tietje A.M."/>
            <person name="Marsh S.A."/>
            <person name="Felix M.A."/>
            <person name="Shapira M."/>
            <person name="Kaleta C."/>
            <person name="Schulenburg H."/>
            <person name="Samuel B."/>
        </authorList>
    </citation>
    <scope>NUCLEOTIDE SEQUENCE [LARGE SCALE GENOMIC DNA]</scope>
    <source>
        <strain evidence="1 2">BIGb0172</strain>
    </source>
</reference>
<dbReference type="AlphaFoldDB" id="A0A7G5ELI4"/>
<dbReference type="KEGG" id="cpis:HS961_19565"/>
<dbReference type="EMBL" id="CP058554">
    <property type="protein sequence ID" value="QMV74859.1"/>
    <property type="molecule type" value="Genomic_DNA"/>
</dbReference>
<dbReference type="RefSeq" id="WP_182324866.1">
    <property type="nucleotide sequence ID" value="NZ_CP058554.1"/>
</dbReference>
<dbReference type="InterPro" id="IPR023982">
    <property type="entry name" value="CHP04029_CMD-like"/>
</dbReference>
<keyword evidence="2" id="KW-1185">Reference proteome</keyword>
<accession>A0A7G5ELI4</accession>
<dbReference type="Proteomes" id="UP000515240">
    <property type="component" value="Chromosome"/>
</dbReference>
<name>A0A7G5ELI4_9BURK</name>
<protein>
    <submittedName>
        <fullName evidence="1">CMD domain protein</fullName>
    </submittedName>
</protein>